<organism evidence="1 2">
    <name type="scientific">Aspergillus glaucus CBS 516.65</name>
    <dbReference type="NCBI Taxonomy" id="1160497"/>
    <lineage>
        <taxon>Eukaryota</taxon>
        <taxon>Fungi</taxon>
        <taxon>Dikarya</taxon>
        <taxon>Ascomycota</taxon>
        <taxon>Pezizomycotina</taxon>
        <taxon>Eurotiomycetes</taxon>
        <taxon>Eurotiomycetidae</taxon>
        <taxon>Eurotiales</taxon>
        <taxon>Aspergillaceae</taxon>
        <taxon>Aspergillus</taxon>
        <taxon>Aspergillus subgen. Aspergillus</taxon>
    </lineage>
</organism>
<keyword evidence="2" id="KW-1185">Reference proteome</keyword>
<reference evidence="2" key="1">
    <citation type="journal article" date="2017" name="Genome Biol.">
        <title>Comparative genomics reveals high biological diversity and specific adaptations in the industrially and medically important fungal genus Aspergillus.</title>
        <authorList>
            <person name="de Vries R.P."/>
            <person name="Riley R."/>
            <person name="Wiebenga A."/>
            <person name="Aguilar-Osorio G."/>
            <person name="Amillis S."/>
            <person name="Uchima C.A."/>
            <person name="Anderluh G."/>
            <person name="Asadollahi M."/>
            <person name="Askin M."/>
            <person name="Barry K."/>
            <person name="Battaglia E."/>
            <person name="Bayram O."/>
            <person name="Benocci T."/>
            <person name="Braus-Stromeyer S.A."/>
            <person name="Caldana C."/>
            <person name="Canovas D."/>
            <person name="Cerqueira G.C."/>
            <person name="Chen F."/>
            <person name="Chen W."/>
            <person name="Choi C."/>
            <person name="Clum A."/>
            <person name="Dos Santos R.A."/>
            <person name="Damasio A.R."/>
            <person name="Diallinas G."/>
            <person name="Emri T."/>
            <person name="Fekete E."/>
            <person name="Flipphi M."/>
            <person name="Freyberg S."/>
            <person name="Gallo A."/>
            <person name="Gournas C."/>
            <person name="Habgood R."/>
            <person name="Hainaut M."/>
            <person name="Harispe M.L."/>
            <person name="Henrissat B."/>
            <person name="Hilden K.S."/>
            <person name="Hope R."/>
            <person name="Hossain A."/>
            <person name="Karabika E."/>
            <person name="Karaffa L."/>
            <person name="Karanyi Z."/>
            <person name="Krasevec N."/>
            <person name="Kuo A."/>
            <person name="Kusch H."/>
            <person name="LaButti K."/>
            <person name="Lagendijk E.L."/>
            <person name="Lapidus A."/>
            <person name="Levasseur A."/>
            <person name="Lindquist E."/>
            <person name="Lipzen A."/>
            <person name="Logrieco A.F."/>
            <person name="MacCabe A."/>
            <person name="Maekelae M.R."/>
            <person name="Malavazi I."/>
            <person name="Melin P."/>
            <person name="Meyer V."/>
            <person name="Mielnichuk N."/>
            <person name="Miskei M."/>
            <person name="Molnar A.P."/>
            <person name="Mule G."/>
            <person name="Ngan C.Y."/>
            <person name="Orejas M."/>
            <person name="Orosz E."/>
            <person name="Ouedraogo J.P."/>
            <person name="Overkamp K.M."/>
            <person name="Park H.-S."/>
            <person name="Perrone G."/>
            <person name="Piumi F."/>
            <person name="Punt P.J."/>
            <person name="Ram A.F."/>
            <person name="Ramon A."/>
            <person name="Rauscher S."/>
            <person name="Record E."/>
            <person name="Riano-Pachon D.M."/>
            <person name="Robert V."/>
            <person name="Roehrig J."/>
            <person name="Ruller R."/>
            <person name="Salamov A."/>
            <person name="Salih N.S."/>
            <person name="Samson R.A."/>
            <person name="Sandor E."/>
            <person name="Sanguinetti M."/>
            <person name="Schuetze T."/>
            <person name="Sepcic K."/>
            <person name="Shelest E."/>
            <person name="Sherlock G."/>
            <person name="Sophianopoulou V."/>
            <person name="Squina F.M."/>
            <person name="Sun H."/>
            <person name="Susca A."/>
            <person name="Todd R.B."/>
            <person name="Tsang A."/>
            <person name="Unkles S.E."/>
            <person name="van de Wiele N."/>
            <person name="van Rossen-Uffink D."/>
            <person name="Oliveira J.V."/>
            <person name="Vesth T.C."/>
            <person name="Visser J."/>
            <person name="Yu J.-H."/>
            <person name="Zhou M."/>
            <person name="Andersen M.R."/>
            <person name="Archer D.B."/>
            <person name="Baker S.E."/>
            <person name="Benoit I."/>
            <person name="Brakhage A.A."/>
            <person name="Braus G.H."/>
            <person name="Fischer R."/>
            <person name="Frisvad J.C."/>
            <person name="Goldman G.H."/>
            <person name="Houbraken J."/>
            <person name="Oakley B."/>
            <person name="Pocsi I."/>
            <person name="Scazzocchio C."/>
            <person name="Seiboth B."/>
            <person name="vanKuyk P.A."/>
            <person name="Wortman J."/>
            <person name="Dyer P.S."/>
            <person name="Grigoriev I.V."/>
        </authorList>
    </citation>
    <scope>NUCLEOTIDE SEQUENCE [LARGE SCALE GENOMIC DNA]</scope>
    <source>
        <strain evidence="2">CBS 516.65</strain>
    </source>
</reference>
<accession>A0A1L9VCK7</accession>
<dbReference type="AlphaFoldDB" id="A0A1L9VCK7"/>
<dbReference type="EMBL" id="KV878905">
    <property type="protein sequence ID" value="OJJ81639.1"/>
    <property type="molecule type" value="Genomic_DNA"/>
</dbReference>
<dbReference type="VEuPathDB" id="FungiDB:ASPGLDRAFT_637054"/>
<evidence type="ECO:0000313" key="1">
    <source>
        <dbReference type="EMBL" id="OJJ81639.1"/>
    </source>
</evidence>
<proteinExistence type="predicted"/>
<evidence type="ECO:0000313" key="2">
    <source>
        <dbReference type="Proteomes" id="UP000184300"/>
    </source>
</evidence>
<gene>
    <name evidence="1" type="ORF">ASPGLDRAFT_637054</name>
</gene>
<dbReference type="RefSeq" id="XP_022398337.1">
    <property type="nucleotide sequence ID" value="XM_022548700.1"/>
</dbReference>
<dbReference type="Proteomes" id="UP000184300">
    <property type="component" value="Unassembled WGS sequence"/>
</dbReference>
<dbReference type="STRING" id="1160497.A0A1L9VCK7"/>
<dbReference type="OrthoDB" id="4173282at2759"/>
<name>A0A1L9VCK7_ASPGL</name>
<sequence length="126" mass="14038">MMAALIRLLPLFGGDPNLVHIITFINDTGSSFLSLDPYDLLAIGHTPYYAGNLGLTEVLTANGTVLRDRVMVQMQLLDALGNPISDWFVEDAVQAPLFPGTERLSGHKMRNFVLWHCSWEWQSSCC</sequence>
<dbReference type="GeneID" id="34464960"/>
<protein>
    <submittedName>
        <fullName evidence="1">Uncharacterized protein</fullName>
    </submittedName>
</protein>